<name>A0ABT7AFA3_9HYPH</name>
<evidence type="ECO:0000313" key="3">
    <source>
        <dbReference type="EMBL" id="MDJ1157780.1"/>
    </source>
</evidence>
<proteinExistence type="predicted"/>
<dbReference type="PROSITE" id="PS51257">
    <property type="entry name" value="PROKAR_LIPOPROTEIN"/>
    <property type="match status" value="1"/>
</dbReference>
<evidence type="ECO:0000256" key="2">
    <source>
        <dbReference type="SAM" id="SignalP"/>
    </source>
</evidence>
<feature type="signal peptide" evidence="2">
    <location>
        <begin position="1"/>
        <end position="22"/>
    </location>
</feature>
<reference evidence="3 4" key="1">
    <citation type="submission" date="2023-05" db="EMBL/GenBank/DDBJ databases">
        <title>Chelatococcus sp. nov., a moderately thermophilic bacterium isolated from hot spring microbial mat.</title>
        <authorList>
            <person name="Hu C.-J."/>
            <person name="Li W.-J."/>
        </authorList>
    </citation>
    <scope>NUCLEOTIDE SEQUENCE [LARGE SCALE GENOMIC DNA]</scope>
    <source>
        <strain evidence="3 4">SYSU G07232</strain>
    </source>
</reference>
<dbReference type="EMBL" id="JASJEV010000003">
    <property type="protein sequence ID" value="MDJ1157780.1"/>
    <property type="molecule type" value="Genomic_DNA"/>
</dbReference>
<feature type="chain" id="PRO_5047177553" evidence="2">
    <location>
        <begin position="23"/>
        <end position="76"/>
    </location>
</feature>
<feature type="region of interest" description="Disordered" evidence="1">
    <location>
        <begin position="20"/>
        <end position="76"/>
    </location>
</feature>
<keyword evidence="4" id="KW-1185">Reference proteome</keyword>
<organism evidence="3 4">
    <name type="scientific">Chelatococcus albus</name>
    <dbReference type="NCBI Taxonomy" id="3047466"/>
    <lineage>
        <taxon>Bacteria</taxon>
        <taxon>Pseudomonadati</taxon>
        <taxon>Pseudomonadota</taxon>
        <taxon>Alphaproteobacteria</taxon>
        <taxon>Hyphomicrobiales</taxon>
        <taxon>Chelatococcaceae</taxon>
        <taxon>Chelatococcus</taxon>
    </lineage>
</organism>
<dbReference type="RefSeq" id="WP_283739779.1">
    <property type="nucleotide sequence ID" value="NZ_JASJEV010000003.1"/>
</dbReference>
<dbReference type="Proteomes" id="UP001321492">
    <property type="component" value="Unassembled WGS sequence"/>
</dbReference>
<protein>
    <submittedName>
        <fullName evidence="3">Uncharacterized protein</fullName>
    </submittedName>
</protein>
<gene>
    <name evidence="3" type="ORF">QNA08_05990</name>
</gene>
<evidence type="ECO:0000256" key="1">
    <source>
        <dbReference type="SAM" id="MobiDB-lite"/>
    </source>
</evidence>
<comment type="caution">
    <text evidence="3">The sequence shown here is derived from an EMBL/GenBank/DDBJ whole genome shotgun (WGS) entry which is preliminary data.</text>
</comment>
<keyword evidence="2" id="KW-0732">Signal</keyword>
<sequence>MRIVAAILLAAGLTGCASLPSAAPLVGRDPSDPAQRTSAASYAPVLGGYTPQKPVSPGSWEEQNRRMAPGADDQRQ</sequence>
<evidence type="ECO:0000313" key="4">
    <source>
        <dbReference type="Proteomes" id="UP001321492"/>
    </source>
</evidence>
<accession>A0ABT7AFA3</accession>